<dbReference type="RefSeq" id="WP_157186571.1">
    <property type="nucleotide sequence ID" value="NZ_JBIAQY010000003.1"/>
</dbReference>
<name>A0ABW6RYE9_9NOCA</name>
<keyword evidence="2" id="KW-1185">Reference proteome</keyword>
<accession>A0ABW6RYE9</accession>
<evidence type="ECO:0000313" key="1">
    <source>
        <dbReference type="EMBL" id="MFF3568514.1"/>
    </source>
</evidence>
<reference evidence="1 2" key="1">
    <citation type="submission" date="2024-10" db="EMBL/GenBank/DDBJ databases">
        <title>The Natural Products Discovery Center: Release of the First 8490 Sequenced Strains for Exploring Actinobacteria Biosynthetic Diversity.</title>
        <authorList>
            <person name="Kalkreuter E."/>
            <person name="Kautsar S.A."/>
            <person name="Yang D."/>
            <person name="Bader C.D."/>
            <person name="Teijaro C.N."/>
            <person name="Fluegel L."/>
            <person name="Davis C.M."/>
            <person name="Simpson J.R."/>
            <person name="Lauterbach L."/>
            <person name="Steele A.D."/>
            <person name="Gui C."/>
            <person name="Meng S."/>
            <person name="Li G."/>
            <person name="Viehrig K."/>
            <person name="Ye F."/>
            <person name="Su P."/>
            <person name="Kiefer A.F."/>
            <person name="Nichols A."/>
            <person name="Cepeda A.J."/>
            <person name="Yan W."/>
            <person name="Fan B."/>
            <person name="Jiang Y."/>
            <person name="Adhikari A."/>
            <person name="Zheng C.-J."/>
            <person name="Schuster L."/>
            <person name="Cowan T.M."/>
            <person name="Smanski M.J."/>
            <person name="Chevrette M.G."/>
            <person name="De Carvalho L.P.S."/>
            <person name="Shen B."/>
        </authorList>
    </citation>
    <scope>NUCLEOTIDE SEQUENCE [LARGE SCALE GENOMIC DNA]</scope>
    <source>
        <strain evidence="1 2">NPDC002593</strain>
    </source>
</reference>
<comment type="caution">
    <text evidence="1">The sequence shown here is derived from an EMBL/GenBank/DDBJ whole genome shotgun (WGS) entry which is preliminary data.</text>
</comment>
<organism evidence="1 2">
    <name type="scientific">Nocardia jiangxiensis</name>
    <dbReference type="NCBI Taxonomy" id="282685"/>
    <lineage>
        <taxon>Bacteria</taxon>
        <taxon>Bacillati</taxon>
        <taxon>Actinomycetota</taxon>
        <taxon>Actinomycetes</taxon>
        <taxon>Mycobacteriales</taxon>
        <taxon>Nocardiaceae</taxon>
        <taxon>Nocardia</taxon>
    </lineage>
</organism>
<dbReference type="EMBL" id="JBIAQY010000003">
    <property type="protein sequence ID" value="MFF3568514.1"/>
    <property type="molecule type" value="Genomic_DNA"/>
</dbReference>
<protein>
    <submittedName>
        <fullName evidence="1">Uncharacterized protein</fullName>
    </submittedName>
</protein>
<sequence length="63" mass="7129">MDQKPAEPSSAQLREVSARAERAGYLLDCDRWSSAEWQLLDATDGELLYEAETLDEIARWLGT</sequence>
<evidence type="ECO:0000313" key="2">
    <source>
        <dbReference type="Proteomes" id="UP001601992"/>
    </source>
</evidence>
<dbReference type="Proteomes" id="UP001601992">
    <property type="component" value="Unassembled WGS sequence"/>
</dbReference>
<proteinExistence type="predicted"/>
<gene>
    <name evidence="1" type="ORF">ACFYXQ_12145</name>
</gene>